<protein>
    <submittedName>
        <fullName evidence="1">Uncharacterized protein</fullName>
    </submittedName>
</protein>
<reference evidence="1 2" key="1">
    <citation type="submission" date="2018-12" db="EMBL/GenBank/DDBJ databases">
        <title>Draft genome sequence of Embleya hyalina NBRC 13850T.</title>
        <authorList>
            <person name="Komaki H."/>
            <person name="Hosoyama A."/>
            <person name="Kimura A."/>
            <person name="Ichikawa N."/>
            <person name="Tamura T."/>
        </authorList>
    </citation>
    <scope>NUCLEOTIDE SEQUENCE [LARGE SCALE GENOMIC DNA]</scope>
    <source>
        <strain evidence="1 2">NBRC 13850</strain>
    </source>
</reference>
<name>A0A401YLN7_9ACTN</name>
<dbReference type="EMBL" id="BIFH01000018">
    <property type="protein sequence ID" value="GCD95516.1"/>
    <property type="molecule type" value="Genomic_DNA"/>
</dbReference>
<evidence type="ECO:0000313" key="1">
    <source>
        <dbReference type="EMBL" id="GCD95516.1"/>
    </source>
</evidence>
<comment type="caution">
    <text evidence="1">The sequence shown here is derived from an EMBL/GenBank/DDBJ whole genome shotgun (WGS) entry which is preliminary data.</text>
</comment>
<dbReference type="Proteomes" id="UP000286931">
    <property type="component" value="Unassembled WGS sequence"/>
</dbReference>
<sequence>MWYLIRRTPRAHTGGPVAPFVAPLGACAPITAFGIVSGSRLAVLGGGSAVRPSALASTRFIPPRKGRASR</sequence>
<accession>A0A401YLN7</accession>
<proteinExistence type="predicted"/>
<organism evidence="1 2">
    <name type="scientific">Embleya hyalina</name>
    <dbReference type="NCBI Taxonomy" id="516124"/>
    <lineage>
        <taxon>Bacteria</taxon>
        <taxon>Bacillati</taxon>
        <taxon>Actinomycetota</taxon>
        <taxon>Actinomycetes</taxon>
        <taxon>Kitasatosporales</taxon>
        <taxon>Streptomycetaceae</taxon>
        <taxon>Embleya</taxon>
    </lineage>
</organism>
<gene>
    <name evidence="1" type="ORF">EHYA_03190</name>
</gene>
<keyword evidence="2" id="KW-1185">Reference proteome</keyword>
<dbReference type="AlphaFoldDB" id="A0A401YLN7"/>
<evidence type="ECO:0000313" key="2">
    <source>
        <dbReference type="Proteomes" id="UP000286931"/>
    </source>
</evidence>